<dbReference type="Gene3D" id="2.60.40.1120">
    <property type="entry name" value="Carboxypeptidase-like, regulatory domain"/>
    <property type="match status" value="1"/>
</dbReference>
<sequence>MKNLSTLKYILPCLVILILALGPPDQAHGQSETSRISGRVVDARTGEPIIGANVALTGTTRGAATDLDGQYSIREVPAGHHSITVSYISYARKTITDVQVNADSNTRLNVSLMPETVGMEAVTVTAAASSNSEAGLLSIQRKSVSFQDGLSSEFLDKSGAGDVASGLKKITGVSLMNGKEVFVRGLGNRYSNVQLNGAQVPSTNPNKKEAPVDLVGSSLVDHIVVQKTYTPDQSGEFSGGSVQITTKEFPEDRNLSLSYSTSFNTRGTFGNTLTYPGSRTDFLGFDNGKRALPASITDNRLTREQEVETAAKLHNDWSVRNSSQAIPSQKIGVSYANQFNEEAMPVGIVSNISYKYHTAYDAGKITRSIESTNRNTGENILSGDFVQDVGTESSDFSAMMNLFVKPGRTTKIGFKNLYSNALENKTSVVTGTYTNALRINRQTILDFDRRNIYSSSVNAEKYFSDFLQSSLSAVVSYSRALRDRPDRRTTQYALNDDRQYAIKLSEGGNGHFYSSQNDKNYSARIDYELEPVNGFKLKTGVTGNFKERAFEARKLEYQDFENSVPSDLAIAPPEEVLADKVIAEDIIDLAEITGPNDSYEGEQLLYAGYLSSTLDILARLSLDVGARIESSDQRIDGRSLVQTTDILPSINATYNISDKTNLRGAFSVTLARPEFREISEFDFQDFVGSRIVYGNPDLERTNINNYDLRFETYPHPGELFAVSAFYKQFHNPIEVWYRITERTEVVYENADRADLYGLELEMRKNFTERLQFVANGSYIFSKVDFSDSREEIQGRLATFERPMYGQSPYTVNLSAFYALPAIRTELGMNYHTFGKRIVTIGKGTHPDDEYEQPFHGLNMNISHTLGDYSFSLGVENLLNDQRVYKQGRVTTFQYKPGMTYTFGVKVAL</sequence>
<dbReference type="AlphaFoldDB" id="A0A521B922"/>
<proteinExistence type="predicted"/>
<dbReference type="SUPFAM" id="SSF49464">
    <property type="entry name" value="Carboxypeptidase regulatory domain-like"/>
    <property type="match status" value="1"/>
</dbReference>
<keyword evidence="7" id="KW-1185">Reference proteome</keyword>
<keyword evidence="2" id="KW-0472">Membrane</keyword>
<keyword evidence="6" id="KW-0675">Receptor</keyword>
<evidence type="ECO:0000259" key="5">
    <source>
        <dbReference type="Pfam" id="PF07715"/>
    </source>
</evidence>
<dbReference type="EMBL" id="FXTH01000002">
    <property type="protein sequence ID" value="SMO43579.1"/>
    <property type="molecule type" value="Genomic_DNA"/>
</dbReference>
<protein>
    <submittedName>
        <fullName evidence="6">TonB-dependent receptor</fullName>
    </submittedName>
</protein>
<dbReference type="PANTHER" id="PTHR40980:SF5">
    <property type="entry name" value="TONB-DEPENDENT RECEPTOR"/>
    <property type="match status" value="1"/>
</dbReference>
<reference evidence="6 7" key="1">
    <citation type="submission" date="2017-05" db="EMBL/GenBank/DDBJ databases">
        <authorList>
            <person name="Varghese N."/>
            <person name="Submissions S."/>
        </authorList>
    </citation>
    <scope>NUCLEOTIDE SEQUENCE [LARGE SCALE GENOMIC DNA]</scope>
    <source>
        <strain evidence="6 7">DSM 21194</strain>
    </source>
</reference>
<evidence type="ECO:0000256" key="1">
    <source>
        <dbReference type="ARBA" id="ARBA00004442"/>
    </source>
</evidence>
<dbReference type="InterPro" id="IPR008969">
    <property type="entry name" value="CarboxyPept-like_regulatory"/>
</dbReference>
<feature type="chain" id="PRO_5021830391" evidence="4">
    <location>
        <begin position="28"/>
        <end position="908"/>
    </location>
</feature>
<evidence type="ECO:0000313" key="7">
    <source>
        <dbReference type="Proteomes" id="UP000317593"/>
    </source>
</evidence>
<organism evidence="6 7">
    <name type="scientific">Fodinibius sediminis</name>
    <dbReference type="NCBI Taxonomy" id="1214077"/>
    <lineage>
        <taxon>Bacteria</taxon>
        <taxon>Pseudomonadati</taxon>
        <taxon>Balneolota</taxon>
        <taxon>Balneolia</taxon>
        <taxon>Balneolales</taxon>
        <taxon>Balneolaceae</taxon>
        <taxon>Fodinibius</taxon>
    </lineage>
</organism>
<gene>
    <name evidence="6" type="ORF">SAMN06265218_102313</name>
</gene>
<dbReference type="OrthoDB" id="9768470at2"/>
<dbReference type="InterPro" id="IPR012910">
    <property type="entry name" value="Plug_dom"/>
</dbReference>
<dbReference type="Gene3D" id="2.170.130.10">
    <property type="entry name" value="TonB-dependent receptor, plug domain"/>
    <property type="match status" value="1"/>
</dbReference>
<dbReference type="Pfam" id="PF13715">
    <property type="entry name" value="CarbopepD_reg_2"/>
    <property type="match status" value="1"/>
</dbReference>
<name>A0A521B922_9BACT</name>
<feature type="signal peptide" evidence="4">
    <location>
        <begin position="1"/>
        <end position="27"/>
    </location>
</feature>
<dbReference type="InterPro" id="IPR036942">
    <property type="entry name" value="Beta-barrel_TonB_sf"/>
</dbReference>
<dbReference type="Proteomes" id="UP000317593">
    <property type="component" value="Unassembled WGS sequence"/>
</dbReference>
<accession>A0A521B922</accession>
<dbReference type="PANTHER" id="PTHR40980">
    <property type="entry name" value="PLUG DOMAIN-CONTAINING PROTEIN"/>
    <property type="match status" value="1"/>
</dbReference>
<evidence type="ECO:0000256" key="3">
    <source>
        <dbReference type="ARBA" id="ARBA00023237"/>
    </source>
</evidence>
<comment type="subcellular location">
    <subcellularLocation>
        <location evidence="1">Cell outer membrane</location>
    </subcellularLocation>
</comment>
<evidence type="ECO:0000256" key="4">
    <source>
        <dbReference type="SAM" id="SignalP"/>
    </source>
</evidence>
<dbReference type="SUPFAM" id="SSF56935">
    <property type="entry name" value="Porins"/>
    <property type="match status" value="1"/>
</dbReference>
<feature type="domain" description="TonB-dependent receptor plug" evidence="5">
    <location>
        <begin position="150"/>
        <end position="236"/>
    </location>
</feature>
<dbReference type="RefSeq" id="WP_142713186.1">
    <property type="nucleotide sequence ID" value="NZ_FXTH01000002.1"/>
</dbReference>
<dbReference type="Pfam" id="PF07715">
    <property type="entry name" value="Plug"/>
    <property type="match status" value="1"/>
</dbReference>
<evidence type="ECO:0000256" key="2">
    <source>
        <dbReference type="ARBA" id="ARBA00023136"/>
    </source>
</evidence>
<evidence type="ECO:0000313" key="6">
    <source>
        <dbReference type="EMBL" id="SMO43579.1"/>
    </source>
</evidence>
<dbReference type="Gene3D" id="2.40.170.20">
    <property type="entry name" value="TonB-dependent receptor, beta-barrel domain"/>
    <property type="match status" value="1"/>
</dbReference>
<dbReference type="InterPro" id="IPR037066">
    <property type="entry name" value="Plug_dom_sf"/>
</dbReference>
<keyword evidence="3" id="KW-0998">Cell outer membrane</keyword>
<dbReference type="GO" id="GO:0009279">
    <property type="term" value="C:cell outer membrane"/>
    <property type="evidence" value="ECO:0007669"/>
    <property type="project" value="UniProtKB-SubCell"/>
</dbReference>
<keyword evidence="4" id="KW-0732">Signal</keyword>